<dbReference type="EMBL" id="RQYF01000193">
    <property type="protein sequence ID" value="RRD85722.1"/>
    <property type="molecule type" value="Genomic_DNA"/>
</dbReference>
<accession>A0A3P1ZRC7</accession>
<reference evidence="1 2" key="1">
    <citation type="submission" date="2018-11" db="EMBL/GenBank/DDBJ databases">
        <title>Genomes From Bacteria Associated with the Canine Oral Cavity: a Test Case for Automated Genome-Based Taxonomic Assignment.</title>
        <authorList>
            <person name="Coil D.A."/>
            <person name="Jospin G."/>
            <person name="Darling A.E."/>
            <person name="Wallis C."/>
            <person name="Davis I.J."/>
            <person name="Harris S."/>
            <person name="Eisen J.A."/>
            <person name="Holcombe L.J."/>
            <person name="O'Flynn C."/>
        </authorList>
    </citation>
    <scope>NUCLEOTIDE SEQUENCE [LARGE SCALE GENOMIC DNA]</scope>
    <source>
        <strain evidence="1 2">OH1047_COT-310</strain>
    </source>
</reference>
<gene>
    <name evidence="1" type="ORF">EII33_14280</name>
</gene>
<dbReference type="AlphaFoldDB" id="A0A3P1ZRC7"/>
<organism evidence="1 2">
    <name type="scientific">Prevotella heparinolytica</name>
    <dbReference type="NCBI Taxonomy" id="28113"/>
    <lineage>
        <taxon>Bacteria</taxon>
        <taxon>Pseudomonadati</taxon>
        <taxon>Bacteroidota</taxon>
        <taxon>Bacteroidia</taxon>
        <taxon>Bacteroidales</taxon>
        <taxon>Bacteroidaceae</taxon>
        <taxon>Bacteroides</taxon>
    </lineage>
</organism>
<dbReference type="Proteomes" id="UP000279562">
    <property type="component" value="Unassembled WGS sequence"/>
</dbReference>
<comment type="caution">
    <text evidence="1">The sequence shown here is derived from an EMBL/GenBank/DDBJ whole genome shotgun (WGS) entry which is preliminary data.</text>
</comment>
<evidence type="ECO:0000313" key="1">
    <source>
        <dbReference type="EMBL" id="RRD85722.1"/>
    </source>
</evidence>
<sequence>MTYIGIDISKDSFVAAFPKVSGYQTQTYPNTVKGIRKFIGSLSVTEHHCVMEATGNYGFLLLY</sequence>
<keyword evidence="2" id="KW-1185">Reference proteome</keyword>
<proteinExistence type="predicted"/>
<protein>
    <submittedName>
        <fullName evidence="1">IS110 family transposase</fullName>
    </submittedName>
</protein>
<evidence type="ECO:0000313" key="2">
    <source>
        <dbReference type="Proteomes" id="UP000279562"/>
    </source>
</evidence>
<name>A0A3P1ZRC7_9BACE</name>
<feature type="non-terminal residue" evidence="1">
    <location>
        <position position="63"/>
    </location>
</feature>